<evidence type="ECO:0000313" key="3">
    <source>
        <dbReference type="Proteomes" id="UP000185904"/>
    </source>
</evidence>
<gene>
    <name evidence="2" type="ORF">AYO20_10097</name>
</gene>
<protein>
    <submittedName>
        <fullName evidence="2">Uncharacterized protein</fullName>
    </submittedName>
</protein>
<name>A0A178C8Y9_9EURO</name>
<dbReference type="RefSeq" id="XP_022495630.1">
    <property type="nucleotide sequence ID" value="XM_022648359.1"/>
</dbReference>
<organism evidence="2 3">
    <name type="scientific">Fonsecaea nubica</name>
    <dbReference type="NCBI Taxonomy" id="856822"/>
    <lineage>
        <taxon>Eukaryota</taxon>
        <taxon>Fungi</taxon>
        <taxon>Dikarya</taxon>
        <taxon>Ascomycota</taxon>
        <taxon>Pezizomycotina</taxon>
        <taxon>Eurotiomycetes</taxon>
        <taxon>Chaetothyriomycetidae</taxon>
        <taxon>Chaetothyriales</taxon>
        <taxon>Herpotrichiellaceae</taxon>
        <taxon>Fonsecaea</taxon>
    </lineage>
</organism>
<dbReference type="OrthoDB" id="4161649at2759"/>
<feature type="compositionally biased region" description="Polar residues" evidence="1">
    <location>
        <begin position="1"/>
        <end position="42"/>
    </location>
</feature>
<reference evidence="2 3" key="1">
    <citation type="submission" date="2016-03" db="EMBL/GenBank/DDBJ databases">
        <title>The draft genome sequence of Fonsecaea nubica causative agent of cutaneous subcutaneous infection in human host.</title>
        <authorList>
            <person name="Costa F."/>
            <person name="Sybren D.H."/>
            <person name="Raittz R.T."/>
            <person name="Weiss V.A."/>
            <person name="Leao A.C."/>
            <person name="Gomes R."/>
            <person name="De Souza E.M."/>
            <person name="Pedrosa F.O."/>
            <person name="Steffens M.B."/>
            <person name="Bombassaro A."/>
            <person name="Tadra-Sfeir M.Z."/>
            <person name="Moreno L.F."/>
            <person name="Najafzadeh M.J."/>
            <person name="Felipe M.S."/>
            <person name="Teixeira M."/>
            <person name="Sun J."/>
            <person name="Xi L."/>
            <person name="Castro M.A."/>
            <person name="Vicente V.A."/>
        </authorList>
    </citation>
    <scope>NUCLEOTIDE SEQUENCE [LARGE SCALE GENOMIC DNA]</scope>
    <source>
        <strain evidence="2 3">CBS 269.64</strain>
    </source>
</reference>
<dbReference type="EMBL" id="LVCJ01000103">
    <property type="protein sequence ID" value="OAL26429.1"/>
    <property type="molecule type" value="Genomic_DNA"/>
</dbReference>
<evidence type="ECO:0000313" key="2">
    <source>
        <dbReference type="EMBL" id="OAL26429.1"/>
    </source>
</evidence>
<sequence>MPSTTASLDPSNTKKGVETPYSTASGGDDATTTLVTPANTVANPDDTPTRAGDNHSRTSRGYHGAIAAWGSTSGKLYLSGVNLNEPNVTDSLAAIFTGVGKETTRDRNARHGNGGGGGCGSEERESNAD</sequence>
<dbReference type="Proteomes" id="UP000185904">
    <property type="component" value="Unassembled WGS sequence"/>
</dbReference>
<dbReference type="AlphaFoldDB" id="A0A178C8Y9"/>
<proteinExistence type="predicted"/>
<comment type="caution">
    <text evidence="2">The sequence shown here is derived from an EMBL/GenBank/DDBJ whole genome shotgun (WGS) entry which is preliminary data.</text>
</comment>
<feature type="region of interest" description="Disordered" evidence="1">
    <location>
        <begin position="101"/>
        <end position="129"/>
    </location>
</feature>
<evidence type="ECO:0000256" key="1">
    <source>
        <dbReference type="SAM" id="MobiDB-lite"/>
    </source>
</evidence>
<keyword evidence="3" id="KW-1185">Reference proteome</keyword>
<dbReference type="GeneID" id="34593488"/>
<accession>A0A178C8Y9</accession>
<feature type="region of interest" description="Disordered" evidence="1">
    <location>
        <begin position="1"/>
        <end position="59"/>
    </location>
</feature>